<organism evidence="2 3">
    <name type="scientific">Bradyrhizobium lablabi</name>
    <dbReference type="NCBI Taxonomy" id="722472"/>
    <lineage>
        <taxon>Bacteria</taxon>
        <taxon>Pseudomonadati</taxon>
        <taxon>Pseudomonadota</taxon>
        <taxon>Alphaproteobacteria</taxon>
        <taxon>Hyphomicrobiales</taxon>
        <taxon>Nitrobacteraceae</taxon>
        <taxon>Bradyrhizobium</taxon>
    </lineage>
</organism>
<evidence type="ECO:0000313" key="2">
    <source>
        <dbReference type="EMBL" id="SHK51008.1"/>
    </source>
</evidence>
<evidence type="ECO:0000313" key="3">
    <source>
        <dbReference type="Proteomes" id="UP000189935"/>
    </source>
</evidence>
<keyword evidence="1" id="KW-0812">Transmembrane</keyword>
<name>A0A1M6T2H4_9BRAD</name>
<reference evidence="2 3" key="1">
    <citation type="submission" date="2016-11" db="EMBL/GenBank/DDBJ databases">
        <authorList>
            <person name="Jaros S."/>
            <person name="Januszkiewicz K."/>
            <person name="Wedrychowicz H."/>
        </authorList>
    </citation>
    <scope>NUCLEOTIDE SEQUENCE [LARGE SCALE GENOMIC DNA]</scope>
    <source>
        <strain evidence="2 3">GAS499</strain>
    </source>
</reference>
<sequence length="59" mass="6599">MIADLVTYAIAGLGFIHAAGRLFVRDKFSAGMNTVMTQNRVRRRDLCRERDISVPTEAS</sequence>
<feature type="transmembrane region" description="Helical" evidence="1">
    <location>
        <begin position="6"/>
        <end position="24"/>
    </location>
</feature>
<dbReference type="EMBL" id="LT670844">
    <property type="protein sequence ID" value="SHK51008.1"/>
    <property type="molecule type" value="Genomic_DNA"/>
</dbReference>
<proteinExistence type="predicted"/>
<accession>A0A1M6T2H4</accession>
<protein>
    <submittedName>
        <fullName evidence="2">Uncharacterized protein</fullName>
    </submittedName>
</protein>
<dbReference type="Proteomes" id="UP000189935">
    <property type="component" value="Chromosome I"/>
</dbReference>
<keyword evidence="1" id="KW-1133">Transmembrane helix</keyword>
<keyword evidence="1" id="KW-0472">Membrane</keyword>
<dbReference type="AlphaFoldDB" id="A0A1M6T2H4"/>
<gene>
    <name evidence="2" type="ORF">SAMN05444159_3441</name>
</gene>
<evidence type="ECO:0000256" key="1">
    <source>
        <dbReference type="SAM" id="Phobius"/>
    </source>
</evidence>